<reference evidence="2" key="2">
    <citation type="submission" date="2020-11" db="EMBL/GenBank/DDBJ databases">
        <authorList>
            <person name="McCartney M.A."/>
            <person name="Auch B."/>
            <person name="Kono T."/>
            <person name="Mallez S."/>
            <person name="Becker A."/>
            <person name="Gohl D.M."/>
            <person name="Silverstein K.A.T."/>
            <person name="Koren S."/>
            <person name="Bechman K.B."/>
            <person name="Herman A."/>
            <person name="Abrahante J.E."/>
            <person name="Garbe J."/>
        </authorList>
    </citation>
    <scope>NUCLEOTIDE SEQUENCE</scope>
    <source>
        <strain evidence="2">Duluth1</strain>
        <tissue evidence="2">Whole animal</tissue>
    </source>
</reference>
<name>A0A9D4FFP2_DREPO</name>
<feature type="region of interest" description="Disordered" evidence="1">
    <location>
        <begin position="1"/>
        <end position="23"/>
    </location>
</feature>
<proteinExistence type="predicted"/>
<evidence type="ECO:0000313" key="2">
    <source>
        <dbReference type="EMBL" id="KAH3795776.1"/>
    </source>
</evidence>
<sequence>MYETLAETSFHEDVSSGNSTQQENAQIATEVFQGFVNHQYAATCNGEGLYENLTFK</sequence>
<accession>A0A9D4FFP2</accession>
<evidence type="ECO:0000256" key="1">
    <source>
        <dbReference type="SAM" id="MobiDB-lite"/>
    </source>
</evidence>
<dbReference type="EMBL" id="JAIWYP010000007">
    <property type="protein sequence ID" value="KAH3795776.1"/>
    <property type="molecule type" value="Genomic_DNA"/>
</dbReference>
<comment type="caution">
    <text evidence="2">The sequence shown here is derived from an EMBL/GenBank/DDBJ whole genome shotgun (WGS) entry which is preliminary data.</text>
</comment>
<evidence type="ECO:0000313" key="3">
    <source>
        <dbReference type="Proteomes" id="UP000828390"/>
    </source>
</evidence>
<dbReference type="Proteomes" id="UP000828390">
    <property type="component" value="Unassembled WGS sequence"/>
</dbReference>
<gene>
    <name evidence="2" type="ORF">DPMN_149336</name>
</gene>
<keyword evidence="3" id="KW-1185">Reference proteome</keyword>
<organism evidence="2 3">
    <name type="scientific">Dreissena polymorpha</name>
    <name type="common">Zebra mussel</name>
    <name type="synonym">Mytilus polymorpha</name>
    <dbReference type="NCBI Taxonomy" id="45954"/>
    <lineage>
        <taxon>Eukaryota</taxon>
        <taxon>Metazoa</taxon>
        <taxon>Spiralia</taxon>
        <taxon>Lophotrochozoa</taxon>
        <taxon>Mollusca</taxon>
        <taxon>Bivalvia</taxon>
        <taxon>Autobranchia</taxon>
        <taxon>Heteroconchia</taxon>
        <taxon>Euheterodonta</taxon>
        <taxon>Imparidentia</taxon>
        <taxon>Neoheterodontei</taxon>
        <taxon>Myida</taxon>
        <taxon>Dreissenoidea</taxon>
        <taxon>Dreissenidae</taxon>
        <taxon>Dreissena</taxon>
    </lineage>
</organism>
<reference evidence="2" key="1">
    <citation type="journal article" date="2019" name="bioRxiv">
        <title>The Genome of the Zebra Mussel, Dreissena polymorpha: A Resource for Invasive Species Research.</title>
        <authorList>
            <person name="McCartney M.A."/>
            <person name="Auch B."/>
            <person name="Kono T."/>
            <person name="Mallez S."/>
            <person name="Zhang Y."/>
            <person name="Obille A."/>
            <person name="Becker A."/>
            <person name="Abrahante J.E."/>
            <person name="Garbe J."/>
            <person name="Badalamenti J.P."/>
            <person name="Herman A."/>
            <person name="Mangelson H."/>
            <person name="Liachko I."/>
            <person name="Sullivan S."/>
            <person name="Sone E.D."/>
            <person name="Koren S."/>
            <person name="Silverstein K.A.T."/>
            <person name="Beckman K.B."/>
            <person name="Gohl D.M."/>
        </authorList>
    </citation>
    <scope>NUCLEOTIDE SEQUENCE</scope>
    <source>
        <strain evidence="2">Duluth1</strain>
        <tissue evidence="2">Whole animal</tissue>
    </source>
</reference>
<protein>
    <submittedName>
        <fullName evidence="2">Uncharacterized protein</fullName>
    </submittedName>
</protein>
<dbReference type="AlphaFoldDB" id="A0A9D4FFP2"/>